<dbReference type="GO" id="GO:0061809">
    <property type="term" value="F:NAD+ nucleosidase activity, cyclic ADP-ribose generating"/>
    <property type="evidence" value="ECO:0007669"/>
    <property type="project" value="UniProtKB-EC"/>
</dbReference>
<dbReference type="Gene3D" id="3.40.50.10140">
    <property type="entry name" value="Toll/interleukin-1 receptor homology (TIR) domain"/>
    <property type="match status" value="1"/>
</dbReference>
<gene>
    <name evidence="6" type="ORF">EUGRSUZ_H03821</name>
</gene>
<dbReference type="PANTHER" id="PTHR32009">
    <property type="entry name" value="TMV RESISTANCE PROTEIN N-LIKE"/>
    <property type="match status" value="1"/>
</dbReference>
<dbReference type="SUPFAM" id="SSF52200">
    <property type="entry name" value="Toll/Interleukin receptor TIR domain"/>
    <property type="match status" value="1"/>
</dbReference>
<evidence type="ECO:0000313" key="6">
    <source>
        <dbReference type="EMBL" id="KCW61047.1"/>
    </source>
</evidence>
<feature type="domain" description="TIR" evidence="5">
    <location>
        <begin position="1"/>
        <end position="116"/>
    </location>
</feature>
<dbReference type="AlphaFoldDB" id="A0A059B490"/>
<dbReference type="Pfam" id="PF01582">
    <property type="entry name" value="TIR"/>
    <property type="match status" value="1"/>
</dbReference>
<protein>
    <recommendedName>
        <fullName evidence="1">ADP-ribosyl cyclase/cyclic ADP-ribose hydrolase</fullName>
        <ecNumber evidence="1">3.2.2.6</ecNumber>
    </recommendedName>
</protein>
<dbReference type="InterPro" id="IPR000157">
    <property type="entry name" value="TIR_dom"/>
</dbReference>
<evidence type="ECO:0000256" key="1">
    <source>
        <dbReference type="ARBA" id="ARBA00011982"/>
    </source>
</evidence>
<dbReference type="PANTHER" id="PTHR32009:SF39">
    <property type="entry name" value="TIR DOMAIN-CONTAINING PROTEIN"/>
    <property type="match status" value="1"/>
</dbReference>
<dbReference type="GO" id="GO:0005634">
    <property type="term" value="C:nucleus"/>
    <property type="evidence" value="ECO:0000318"/>
    <property type="project" value="GO_Central"/>
</dbReference>
<keyword evidence="2" id="KW-0378">Hydrolase</keyword>
<accession>A0A059B490</accession>
<dbReference type="InterPro" id="IPR035897">
    <property type="entry name" value="Toll_tir_struct_dom_sf"/>
</dbReference>
<dbReference type="EMBL" id="KK198760">
    <property type="protein sequence ID" value="KCW61047.1"/>
    <property type="molecule type" value="Genomic_DNA"/>
</dbReference>
<dbReference type="Gramene" id="KCW61047">
    <property type="protein sequence ID" value="KCW61047"/>
    <property type="gene ID" value="EUGRSUZ_H03821"/>
</dbReference>
<keyword evidence="3" id="KW-0520">NAD</keyword>
<dbReference type="SMART" id="SM00255">
    <property type="entry name" value="TIR"/>
    <property type="match status" value="1"/>
</dbReference>
<sequence length="116" mass="13366">FLSFRGPDTRAGFTDHLYTRLNDAGVHTFKDDEELCIGEGFTSELLQAIKRWKILIPIFPKGYASSIWCLKGLVQMVKCRKNERQKIMPIFYSVAPSEVQHQIGGYAKTFRSHEKK</sequence>
<evidence type="ECO:0000259" key="5">
    <source>
        <dbReference type="PROSITE" id="PS50104"/>
    </source>
</evidence>
<reference evidence="6" key="1">
    <citation type="submission" date="2013-07" db="EMBL/GenBank/DDBJ databases">
        <title>The genome of Eucalyptus grandis.</title>
        <authorList>
            <person name="Schmutz J."/>
            <person name="Hayes R."/>
            <person name="Myburg A."/>
            <person name="Tuskan G."/>
            <person name="Grattapaglia D."/>
            <person name="Rokhsar D.S."/>
        </authorList>
    </citation>
    <scope>NUCLEOTIDE SEQUENCE</scope>
    <source>
        <tissue evidence="6">Leaf extractions</tissue>
    </source>
</reference>
<evidence type="ECO:0000256" key="2">
    <source>
        <dbReference type="ARBA" id="ARBA00022801"/>
    </source>
</evidence>
<proteinExistence type="predicted"/>
<dbReference type="STRING" id="71139.A0A059B490"/>
<dbReference type="EC" id="3.2.2.6" evidence="1"/>
<dbReference type="InParanoid" id="A0A059B490"/>
<comment type="catalytic activity">
    <reaction evidence="4">
        <text>NAD(+) + H2O = ADP-D-ribose + nicotinamide + H(+)</text>
        <dbReference type="Rhea" id="RHEA:16301"/>
        <dbReference type="ChEBI" id="CHEBI:15377"/>
        <dbReference type="ChEBI" id="CHEBI:15378"/>
        <dbReference type="ChEBI" id="CHEBI:17154"/>
        <dbReference type="ChEBI" id="CHEBI:57540"/>
        <dbReference type="ChEBI" id="CHEBI:57967"/>
        <dbReference type="EC" id="3.2.2.6"/>
    </reaction>
    <physiologicalReaction direction="left-to-right" evidence="4">
        <dbReference type="Rhea" id="RHEA:16302"/>
    </physiologicalReaction>
</comment>
<organism evidence="6">
    <name type="scientific">Eucalyptus grandis</name>
    <name type="common">Flooded gum</name>
    <dbReference type="NCBI Taxonomy" id="71139"/>
    <lineage>
        <taxon>Eukaryota</taxon>
        <taxon>Viridiplantae</taxon>
        <taxon>Streptophyta</taxon>
        <taxon>Embryophyta</taxon>
        <taxon>Tracheophyta</taxon>
        <taxon>Spermatophyta</taxon>
        <taxon>Magnoliopsida</taxon>
        <taxon>eudicotyledons</taxon>
        <taxon>Gunneridae</taxon>
        <taxon>Pentapetalae</taxon>
        <taxon>rosids</taxon>
        <taxon>malvids</taxon>
        <taxon>Myrtales</taxon>
        <taxon>Myrtaceae</taxon>
        <taxon>Myrtoideae</taxon>
        <taxon>Eucalypteae</taxon>
        <taxon>Eucalyptus</taxon>
    </lineage>
</organism>
<dbReference type="PROSITE" id="PS50104">
    <property type="entry name" value="TIR"/>
    <property type="match status" value="1"/>
</dbReference>
<feature type="non-terminal residue" evidence="6">
    <location>
        <position position="1"/>
    </location>
</feature>
<dbReference type="OMA" id="RWKILIP"/>
<name>A0A059B490_EUCGR</name>
<dbReference type="GO" id="GO:0007165">
    <property type="term" value="P:signal transduction"/>
    <property type="evidence" value="ECO:0000318"/>
    <property type="project" value="GO_Central"/>
</dbReference>
<evidence type="ECO:0000256" key="3">
    <source>
        <dbReference type="ARBA" id="ARBA00023027"/>
    </source>
</evidence>
<evidence type="ECO:0000256" key="4">
    <source>
        <dbReference type="ARBA" id="ARBA00047304"/>
    </source>
</evidence>